<name>A0A2R8FFC9_9VIRU</name>
<dbReference type="InterPro" id="IPR002110">
    <property type="entry name" value="Ankyrin_rpt"/>
</dbReference>
<dbReference type="InterPro" id="IPR052050">
    <property type="entry name" value="SecEffector_AnkRepeat"/>
</dbReference>
<accession>A0A2R8FFC9</accession>
<dbReference type="PANTHER" id="PTHR46586:SF3">
    <property type="entry name" value="ANKYRIN REPEAT-CONTAINING PROTEIN"/>
    <property type="match status" value="1"/>
</dbReference>
<dbReference type="Gene3D" id="1.25.40.20">
    <property type="entry name" value="Ankyrin repeat-containing domain"/>
    <property type="match status" value="1"/>
</dbReference>
<gene>
    <name evidence="1" type="ORF">ZAZAV_368</name>
</gene>
<proteinExistence type="predicted"/>
<dbReference type="EMBL" id="LT994652">
    <property type="protein sequence ID" value="SPN79561.1"/>
    <property type="molecule type" value="Genomic_DNA"/>
</dbReference>
<organism evidence="1">
    <name type="scientific">Cedratvirus Zaza IHUMI</name>
    <dbReference type="NCBI Taxonomy" id="2126979"/>
    <lineage>
        <taxon>Viruses</taxon>
        <taxon>Pithoviruses</taxon>
    </lineage>
</organism>
<dbReference type="Pfam" id="PF13637">
    <property type="entry name" value="Ank_4"/>
    <property type="match status" value="1"/>
</dbReference>
<dbReference type="PANTHER" id="PTHR46586">
    <property type="entry name" value="ANKYRIN REPEAT-CONTAINING PROTEIN"/>
    <property type="match status" value="1"/>
</dbReference>
<dbReference type="InterPro" id="IPR036770">
    <property type="entry name" value="Ankyrin_rpt-contain_sf"/>
</dbReference>
<dbReference type="Proteomes" id="UP000270547">
    <property type="component" value="Segment"/>
</dbReference>
<dbReference type="SUPFAM" id="SSF140860">
    <property type="entry name" value="Pseudo ankyrin repeat-like"/>
    <property type="match status" value="1"/>
</dbReference>
<sequence length="155" mass="17987">MDNFMNDSDYTFIYSQTVTDIRAKDFPVSPYQPPEMPWITIKYLYDEGPCEQAAKQGDLQKLQKAREDGHDWNVRVCSNAAKKGHLEVLKWARANGCPWDYRTTTNAAEKGHLDVLKWACENGCPMEKYIKTFADLYGQKHIVAWLKQRKQNSHV</sequence>
<reference evidence="1" key="1">
    <citation type="submission" date="2018-03" db="EMBL/GenBank/DDBJ databases">
        <authorList>
            <consortium name="Urmite Genomes"/>
        </authorList>
    </citation>
    <scope>NUCLEOTIDE SEQUENCE [LARGE SCALE GENOMIC DNA]</scope>
    <source>
        <strain evidence="1">IHUMI-S29</strain>
    </source>
</reference>
<evidence type="ECO:0000313" key="1">
    <source>
        <dbReference type="EMBL" id="SPN79561.1"/>
    </source>
</evidence>
<protein>
    <submittedName>
        <fullName evidence="1">Ankyrin repeat-containing protein</fullName>
    </submittedName>
</protein>